<dbReference type="InterPro" id="IPR050832">
    <property type="entry name" value="Bact_Acetyltransf"/>
</dbReference>
<evidence type="ECO:0000256" key="2">
    <source>
        <dbReference type="ARBA" id="ARBA00023315"/>
    </source>
</evidence>
<proteinExistence type="predicted"/>
<dbReference type="PROSITE" id="PS51186">
    <property type="entry name" value="GNAT"/>
    <property type="match status" value="1"/>
</dbReference>
<dbReference type="SUPFAM" id="SSF55729">
    <property type="entry name" value="Acyl-CoA N-acyltransferases (Nat)"/>
    <property type="match status" value="1"/>
</dbReference>
<dbReference type="PANTHER" id="PTHR43877:SF2">
    <property type="entry name" value="AMINOALKYLPHOSPHONATE N-ACETYLTRANSFERASE-RELATED"/>
    <property type="match status" value="1"/>
</dbReference>
<dbReference type="EMBL" id="BMKB01000001">
    <property type="protein sequence ID" value="GGA37492.1"/>
    <property type="molecule type" value="Genomic_DNA"/>
</dbReference>
<keyword evidence="1" id="KW-0808">Transferase</keyword>
<keyword evidence="2" id="KW-0012">Acyltransferase</keyword>
<sequence>MSIDVRLLGKEDARAYAALRLSGLKNDPRAFASDYATEASRDPDYFRQRLEQNHVFGAFEGTRLKGIVGYGIPRQSSMAHRGHVWGMLVDENARGTGLGALLLETLVGHARAQGLRQLHLGVGTYNEAAIRLYRRAGFSVYGTEPRALHIENTDIDEHLMVRFLDKKEEKL</sequence>
<dbReference type="PANTHER" id="PTHR43877">
    <property type="entry name" value="AMINOALKYLPHOSPHONATE N-ACETYLTRANSFERASE-RELATED-RELATED"/>
    <property type="match status" value="1"/>
</dbReference>
<comment type="caution">
    <text evidence="4">The sequence shown here is derived from an EMBL/GenBank/DDBJ whole genome shotgun (WGS) entry which is preliminary data.</text>
</comment>
<feature type="domain" description="N-acetyltransferase" evidence="3">
    <location>
        <begin position="3"/>
        <end position="165"/>
    </location>
</feature>
<evidence type="ECO:0000313" key="5">
    <source>
        <dbReference type="Proteomes" id="UP000596977"/>
    </source>
</evidence>
<dbReference type="Pfam" id="PF00583">
    <property type="entry name" value="Acetyltransf_1"/>
    <property type="match status" value="1"/>
</dbReference>
<dbReference type="Proteomes" id="UP000596977">
    <property type="component" value="Unassembled WGS sequence"/>
</dbReference>
<accession>A0A916R5W5</accession>
<dbReference type="CDD" id="cd04301">
    <property type="entry name" value="NAT_SF"/>
    <property type="match status" value="1"/>
</dbReference>
<dbReference type="InterPro" id="IPR000182">
    <property type="entry name" value="GNAT_dom"/>
</dbReference>
<dbReference type="RefSeq" id="WP_127073589.1">
    <property type="nucleotide sequence ID" value="NZ_BMKB01000001.1"/>
</dbReference>
<dbReference type="Gene3D" id="3.40.630.30">
    <property type="match status" value="1"/>
</dbReference>
<reference evidence="4 5" key="1">
    <citation type="journal article" date="2014" name="Int. J. Syst. Evol. Microbiol.">
        <title>Complete genome sequence of Corynebacterium casei LMG S-19264T (=DSM 44701T), isolated from a smear-ripened cheese.</title>
        <authorList>
            <consortium name="US DOE Joint Genome Institute (JGI-PGF)"/>
            <person name="Walter F."/>
            <person name="Albersmeier A."/>
            <person name="Kalinowski J."/>
            <person name="Ruckert C."/>
        </authorList>
    </citation>
    <scope>NUCLEOTIDE SEQUENCE [LARGE SCALE GENOMIC DNA]</scope>
    <source>
        <strain evidence="4 5">CGMCC 1.15896</strain>
    </source>
</reference>
<evidence type="ECO:0000313" key="4">
    <source>
        <dbReference type="EMBL" id="GGA37492.1"/>
    </source>
</evidence>
<keyword evidence="5" id="KW-1185">Reference proteome</keyword>
<evidence type="ECO:0000259" key="3">
    <source>
        <dbReference type="PROSITE" id="PS51186"/>
    </source>
</evidence>
<protein>
    <submittedName>
        <fullName evidence="4">N-acetyltransferase</fullName>
    </submittedName>
</protein>
<gene>
    <name evidence="4" type="ORF">GCM10011499_03560</name>
</gene>
<dbReference type="AlphaFoldDB" id="A0A916R5W5"/>
<dbReference type="InterPro" id="IPR016181">
    <property type="entry name" value="Acyl_CoA_acyltransferase"/>
</dbReference>
<organism evidence="4 5">
    <name type="scientific">Pelagibacterium lentulum</name>
    <dbReference type="NCBI Taxonomy" id="2029865"/>
    <lineage>
        <taxon>Bacteria</taxon>
        <taxon>Pseudomonadati</taxon>
        <taxon>Pseudomonadota</taxon>
        <taxon>Alphaproteobacteria</taxon>
        <taxon>Hyphomicrobiales</taxon>
        <taxon>Devosiaceae</taxon>
        <taxon>Pelagibacterium</taxon>
    </lineage>
</organism>
<evidence type="ECO:0000256" key="1">
    <source>
        <dbReference type="ARBA" id="ARBA00022679"/>
    </source>
</evidence>
<dbReference type="GO" id="GO:0016747">
    <property type="term" value="F:acyltransferase activity, transferring groups other than amino-acyl groups"/>
    <property type="evidence" value="ECO:0007669"/>
    <property type="project" value="InterPro"/>
</dbReference>
<name>A0A916R5W5_9HYPH</name>
<dbReference type="OrthoDB" id="336415at2"/>